<dbReference type="Gene3D" id="3.40.50.1820">
    <property type="entry name" value="alpha/beta hydrolase"/>
    <property type="match status" value="1"/>
</dbReference>
<dbReference type="InterPro" id="IPR001375">
    <property type="entry name" value="Peptidase_S9_cat"/>
</dbReference>
<feature type="domain" description="Peptidase S9 prolyl oligopeptidase catalytic" evidence="2">
    <location>
        <begin position="455"/>
        <end position="663"/>
    </location>
</feature>
<evidence type="ECO:0000259" key="2">
    <source>
        <dbReference type="Pfam" id="PF00326"/>
    </source>
</evidence>
<name>A0A7G9B5Z4_9FIRM</name>
<dbReference type="InterPro" id="IPR011042">
    <property type="entry name" value="6-blade_b-propeller_TolB-like"/>
</dbReference>
<dbReference type="GO" id="GO:0004252">
    <property type="term" value="F:serine-type endopeptidase activity"/>
    <property type="evidence" value="ECO:0007669"/>
    <property type="project" value="TreeGrafter"/>
</dbReference>
<dbReference type="PANTHER" id="PTHR42776">
    <property type="entry name" value="SERINE PEPTIDASE S9 FAMILY MEMBER"/>
    <property type="match status" value="1"/>
</dbReference>
<dbReference type="SUPFAM" id="SSF53474">
    <property type="entry name" value="alpha/beta-Hydrolases"/>
    <property type="match status" value="1"/>
</dbReference>
<sequence>MQAVQCDDFLNYRFFSALELGPDGTSAVFCLSQAVKDTNGYDSGLWQYSWDSKKIAPIAGTESVRSFCYLNSDRILFPVIRDSRDRDYIGQGGYLTVFEEQNLKTQVRKEAFRVPLKGAAARPVRPGLLLLSCVRDNARPDIEAMPEEERSAALAKWREEEDFEVCDELPFLSDGRGFINKKRHALYLYDTEKELLSELTERDFETSFSAISPDGRYIAFSGVQYNRYYVRPHGIYLYDTESGTTRTLLTPGSYQIMGLDFLGDELVVAAFPWNGEGPFPNHNLYTLPLAGGAMRLRHTHSREDFGSKTCSDCRYGPGTTFQVSGGCLYYITTCDTAAYLNRWSPGRQPERLNEESFLPDSLTVKNGIILATGAAGGLQELFAIDSGGAHCLSRVNTEALEDRAVSRPHKYQFRDSDGFLISGFVIEPVGYDPAKTYPGILEIHGGPRAAFTAGFFHEMQYLAGKGYFVFFCNPRGSAGNGEAFADIRACRGTADYMDVMEWTDFVLNQYPAIDPERLGVMGGSYGGYLTNWCITHTRRFHAAVSMRSISNITGDYGATDYGVWGTPGVYGGTPWSHEERLRAQSPYTYAMNVTTPTLFLHSFEDFRCTLSGAMQMYAALQIKGVPTRMCLFRHSSHELSRSGAPRSRIRRLKELSEWMDRYLMEK</sequence>
<reference evidence="3 4" key="1">
    <citation type="submission" date="2020-08" db="EMBL/GenBank/DDBJ databases">
        <authorList>
            <person name="Liu C."/>
            <person name="Sun Q."/>
        </authorList>
    </citation>
    <scope>NUCLEOTIDE SEQUENCE [LARGE SCALE GENOMIC DNA]</scope>
    <source>
        <strain evidence="3 4">NSJ-62</strain>
    </source>
</reference>
<dbReference type="Pfam" id="PF00326">
    <property type="entry name" value="Peptidase_S9"/>
    <property type="match status" value="1"/>
</dbReference>
<keyword evidence="4" id="KW-1185">Reference proteome</keyword>
<dbReference type="EMBL" id="CP060490">
    <property type="protein sequence ID" value="QNL44975.1"/>
    <property type="molecule type" value="Genomic_DNA"/>
</dbReference>
<dbReference type="Proteomes" id="UP000515960">
    <property type="component" value="Chromosome"/>
</dbReference>
<evidence type="ECO:0000256" key="1">
    <source>
        <dbReference type="ARBA" id="ARBA00022801"/>
    </source>
</evidence>
<proteinExistence type="predicted"/>
<organism evidence="3 4">
    <name type="scientific">Oscillibacter hominis</name>
    <dbReference type="NCBI Taxonomy" id="2763056"/>
    <lineage>
        <taxon>Bacteria</taxon>
        <taxon>Bacillati</taxon>
        <taxon>Bacillota</taxon>
        <taxon>Clostridia</taxon>
        <taxon>Eubacteriales</taxon>
        <taxon>Oscillospiraceae</taxon>
        <taxon>Oscillibacter</taxon>
    </lineage>
</organism>
<evidence type="ECO:0000313" key="3">
    <source>
        <dbReference type="EMBL" id="QNL44975.1"/>
    </source>
</evidence>
<dbReference type="InterPro" id="IPR029058">
    <property type="entry name" value="AB_hydrolase_fold"/>
</dbReference>
<dbReference type="GO" id="GO:0006508">
    <property type="term" value="P:proteolysis"/>
    <property type="evidence" value="ECO:0007669"/>
    <property type="project" value="InterPro"/>
</dbReference>
<dbReference type="RefSeq" id="WP_187333494.1">
    <property type="nucleotide sequence ID" value="NZ_CP060490.1"/>
</dbReference>
<dbReference type="PANTHER" id="PTHR42776:SF27">
    <property type="entry name" value="DIPEPTIDYL PEPTIDASE FAMILY MEMBER 6"/>
    <property type="match status" value="1"/>
</dbReference>
<dbReference type="Gene3D" id="2.120.10.30">
    <property type="entry name" value="TolB, C-terminal domain"/>
    <property type="match status" value="1"/>
</dbReference>
<dbReference type="KEGG" id="ohi:H8790_02735"/>
<protein>
    <submittedName>
        <fullName evidence="3">S9 family peptidase</fullName>
    </submittedName>
</protein>
<gene>
    <name evidence="3" type="ORF">H8790_02735</name>
</gene>
<keyword evidence="1" id="KW-0378">Hydrolase</keyword>
<dbReference type="SUPFAM" id="SSF82171">
    <property type="entry name" value="DPP6 N-terminal domain-like"/>
    <property type="match status" value="1"/>
</dbReference>
<evidence type="ECO:0000313" key="4">
    <source>
        <dbReference type="Proteomes" id="UP000515960"/>
    </source>
</evidence>
<accession>A0A7G9B5Z4</accession>
<dbReference type="AlphaFoldDB" id="A0A7G9B5Z4"/>